<sequence length="157" mass="15808">MNIRKTAICAAMALGLAACESGSGGGISGSTVGTLGGAAAGGLLGSQFGGGTGKLAATAVGTLLGALAGREAGRRLTENDGSRAATAERQALARNESISWNNPDSGTRGTIDPQRTYTNSNGQLCRDYSHTIFVDGRAEQATGTACRQSDGTWRLVS</sequence>
<dbReference type="Proteomes" id="UP000584642">
    <property type="component" value="Unassembled WGS sequence"/>
</dbReference>
<evidence type="ECO:0000256" key="4">
    <source>
        <dbReference type="ARBA" id="ARBA00022729"/>
    </source>
</evidence>
<dbReference type="RefSeq" id="WP_180283396.1">
    <property type="nucleotide sequence ID" value="NZ_JABFDB010000012.1"/>
</dbReference>
<evidence type="ECO:0000256" key="2">
    <source>
        <dbReference type="ARBA" id="ARBA00008681"/>
    </source>
</evidence>
<evidence type="ECO:0000256" key="8">
    <source>
        <dbReference type="SAM" id="MobiDB-lite"/>
    </source>
</evidence>
<gene>
    <name evidence="11" type="ORF">HND93_18080</name>
</gene>
<comment type="caution">
    <text evidence="11">The sequence shown here is derived from an EMBL/GenBank/DDBJ whole genome shotgun (WGS) entry which is preliminary data.</text>
</comment>
<comment type="subcellular location">
    <subcellularLocation>
        <location evidence="1">Cell outer membrane</location>
        <topology evidence="1">Lipid-anchor</topology>
    </subcellularLocation>
</comment>
<dbReference type="InterPro" id="IPR032635">
    <property type="entry name" value="Anti_2"/>
</dbReference>
<evidence type="ECO:0000256" key="1">
    <source>
        <dbReference type="ARBA" id="ARBA00004459"/>
    </source>
</evidence>
<feature type="domain" description="Surface antigen" evidence="10">
    <location>
        <begin position="91"/>
        <end position="156"/>
    </location>
</feature>
<dbReference type="PROSITE" id="PS51257">
    <property type="entry name" value="PROKAR_LIPOPROTEIN"/>
    <property type="match status" value="1"/>
</dbReference>
<keyword evidence="5" id="KW-0472">Membrane</keyword>
<name>A0ABX2TCV4_9PROT</name>
<evidence type="ECO:0000256" key="7">
    <source>
        <dbReference type="ARBA" id="ARBA00023288"/>
    </source>
</evidence>
<comment type="similarity">
    <text evidence="2">Belongs to the rickettsiale 17 kDa surface antigen family.</text>
</comment>
<dbReference type="PANTHER" id="PTHR35603">
    <property type="match status" value="1"/>
</dbReference>
<protein>
    <recommendedName>
        <fullName evidence="3">17 kDa surface antigen</fullName>
    </recommendedName>
</protein>
<feature type="compositionally biased region" description="Polar residues" evidence="8">
    <location>
        <begin position="96"/>
        <end position="115"/>
    </location>
</feature>
<feature type="domain" description="Glycine zipper 2TM" evidence="9">
    <location>
        <begin position="32"/>
        <end position="73"/>
    </location>
</feature>
<evidence type="ECO:0000256" key="5">
    <source>
        <dbReference type="ARBA" id="ARBA00023136"/>
    </source>
</evidence>
<dbReference type="InterPro" id="IPR051407">
    <property type="entry name" value="Bact_OM_lipoprot/Surf_antigen"/>
</dbReference>
<feature type="region of interest" description="Disordered" evidence="8">
    <location>
        <begin position="94"/>
        <end position="115"/>
    </location>
</feature>
<keyword evidence="7" id="KW-0449">Lipoprotein</keyword>
<keyword evidence="4" id="KW-0732">Signal</keyword>
<evidence type="ECO:0000256" key="3">
    <source>
        <dbReference type="ARBA" id="ARBA00015281"/>
    </source>
</evidence>
<evidence type="ECO:0000313" key="11">
    <source>
        <dbReference type="EMBL" id="NYZ21625.1"/>
    </source>
</evidence>
<reference evidence="11 12" key="1">
    <citation type="submission" date="2020-05" db="EMBL/GenBank/DDBJ databases">
        <title>Azospirillum oleiclasticum sp. nov, a nitrogen-fixing and heavy crude oil-emulsifying bacterium isolated from the crude oil of Yumen Oilfield.</title>
        <authorList>
            <person name="Wu D."/>
            <person name="Cai M."/>
            <person name="Zhang X."/>
        </authorList>
    </citation>
    <scope>NUCLEOTIDE SEQUENCE [LARGE SCALE GENOMIC DNA]</scope>
    <source>
        <strain evidence="11 12">ROY-1-1-2</strain>
    </source>
</reference>
<evidence type="ECO:0000256" key="6">
    <source>
        <dbReference type="ARBA" id="ARBA00023139"/>
    </source>
</evidence>
<keyword evidence="6" id="KW-0564">Palmitate</keyword>
<dbReference type="PANTHER" id="PTHR35603:SF2">
    <property type="entry name" value="OUTER MEMBRANE LIPOPROTEIN"/>
    <property type="match status" value="1"/>
</dbReference>
<organism evidence="11 12">
    <name type="scientific">Azospirillum oleiclasticum</name>
    <dbReference type="NCBI Taxonomy" id="2735135"/>
    <lineage>
        <taxon>Bacteria</taxon>
        <taxon>Pseudomonadati</taxon>
        <taxon>Pseudomonadota</taxon>
        <taxon>Alphaproteobacteria</taxon>
        <taxon>Rhodospirillales</taxon>
        <taxon>Azospirillaceae</taxon>
        <taxon>Azospirillum</taxon>
    </lineage>
</organism>
<dbReference type="InterPro" id="IPR016364">
    <property type="entry name" value="Surface_antigen_Rickettsia"/>
</dbReference>
<proteinExistence type="inferred from homology"/>
<dbReference type="InterPro" id="IPR008816">
    <property type="entry name" value="Gly_zipper_2TM_dom"/>
</dbReference>
<evidence type="ECO:0000259" key="10">
    <source>
        <dbReference type="Pfam" id="PF16998"/>
    </source>
</evidence>
<accession>A0ABX2TCV4</accession>
<keyword evidence="12" id="KW-1185">Reference proteome</keyword>
<evidence type="ECO:0000259" key="9">
    <source>
        <dbReference type="Pfam" id="PF05433"/>
    </source>
</evidence>
<dbReference type="Pfam" id="PF16998">
    <property type="entry name" value="17kDa_Anti_2"/>
    <property type="match status" value="1"/>
</dbReference>
<dbReference type="PIRSF" id="PIRSF002721">
    <property type="entry name" value="Surface_antigen_Rickettsia"/>
    <property type="match status" value="1"/>
</dbReference>
<dbReference type="EMBL" id="JABFDB010000012">
    <property type="protein sequence ID" value="NYZ21625.1"/>
    <property type="molecule type" value="Genomic_DNA"/>
</dbReference>
<evidence type="ECO:0000313" key="12">
    <source>
        <dbReference type="Proteomes" id="UP000584642"/>
    </source>
</evidence>
<dbReference type="Pfam" id="PF05433">
    <property type="entry name" value="Rick_17kDa_Anti"/>
    <property type="match status" value="1"/>
</dbReference>